<dbReference type="SUPFAM" id="SSF51905">
    <property type="entry name" value="FAD/NAD(P)-binding domain"/>
    <property type="match status" value="1"/>
</dbReference>
<dbReference type="NCBIfam" id="NF008726">
    <property type="entry name" value="PRK11728.1"/>
    <property type="match status" value="1"/>
</dbReference>
<evidence type="ECO:0000256" key="5">
    <source>
        <dbReference type="ARBA" id="ARBA00037941"/>
    </source>
</evidence>
<dbReference type="Gene3D" id="3.50.50.60">
    <property type="entry name" value="FAD/NAD(P)-binding domain"/>
    <property type="match status" value="1"/>
</dbReference>
<accession>A0ABW9AE98</accession>
<dbReference type="Gene3D" id="3.30.9.10">
    <property type="entry name" value="D-Amino Acid Oxidase, subunit A, domain 2"/>
    <property type="match status" value="1"/>
</dbReference>
<evidence type="ECO:0000313" key="8">
    <source>
        <dbReference type="Proteomes" id="UP001629246"/>
    </source>
</evidence>
<dbReference type="Pfam" id="PF01266">
    <property type="entry name" value="DAO"/>
    <property type="match status" value="1"/>
</dbReference>
<feature type="domain" description="FAD dependent oxidoreductase" evidence="6">
    <location>
        <begin position="4"/>
        <end position="390"/>
    </location>
</feature>
<dbReference type="GO" id="GO:0016491">
    <property type="term" value="F:oxidoreductase activity"/>
    <property type="evidence" value="ECO:0007669"/>
    <property type="project" value="UniProtKB-KW"/>
</dbReference>
<proteinExistence type="inferred from homology"/>
<dbReference type="PANTHER" id="PTHR43104:SF2">
    <property type="entry name" value="L-2-HYDROXYGLUTARATE DEHYDROGENASE, MITOCHONDRIAL"/>
    <property type="match status" value="1"/>
</dbReference>
<organism evidence="7 8">
    <name type="scientific">Herbaspirillum lusitanum</name>
    <dbReference type="NCBI Taxonomy" id="213312"/>
    <lineage>
        <taxon>Bacteria</taxon>
        <taxon>Pseudomonadati</taxon>
        <taxon>Pseudomonadota</taxon>
        <taxon>Betaproteobacteria</taxon>
        <taxon>Burkholderiales</taxon>
        <taxon>Oxalobacteraceae</taxon>
        <taxon>Herbaspirillum</taxon>
    </lineage>
</organism>
<keyword evidence="4 7" id="KW-0560">Oxidoreductase</keyword>
<dbReference type="InterPro" id="IPR036188">
    <property type="entry name" value="FAD/NAD-bd_sf"/>
</dbReference>
<keyword evidence="2" id="KW-0285">Flavoprotein</keyword>
<evidence type="ECO:0000256" key="2">
    <source>
        <dbReference type="ARBA" id="ARBA00022630"/>
    </source>
</evidence>
<gene>
    <name evidence="7" type="primary">lhgO</name>
    <name evidence="7" type="ORF">PQR62_18825</name>
</gene>
<reference evidence="7 8" key="1">
    <citation type="journal article" date="2024" name="Chem. Sci.">
        <title>Discovery of megapolipeptins by genome mining of a Burkholderiales bacteria collection.</title>
        <authorList>
            <person name="Paulo B.S."/>
            <person name="Recchia M.J.J."/>
            <person name="Lee S."/>
            <person name="Fergusson C.H."/>
            <person name="Romanowski S.B."/>
            <person name="Hernandez A."/>
            <person name="Krull N."/>
            <person name="Liu D.Y."/>
            <person name="Cavanagh H."/>
            <person name="Bos A."/>
            <person name="Gray C.A."/>
            <person name="Murphy B.T."/>
            <person name="Linington R.G."/>
            <person name="Eustaquio A.S."/>
        </authorList>
    </citation>
    <scope>NUCLEOTIDE SEQUENCE [LARGE SCALE GENOMIC DNA]</scope>
    <source>
        <strain evidence="7 8">RL21-008-BIB-A</strain>
    </source>
</reference>
<sequence length="398" mass="43411">MIYDYCVIGGGIVGLASAMQLLDLQPGASLIVLEKEDSLARHQTGHNSGVIHAGIYYTPGSLKADFCRRGAKATKDFCDTHGIRYETCGKLLVATNEVELERMAALKERAALNQITVETLNAAELKRREPEIAGLGALFVAETGIVDYRQVCEAMAVVLRSKGAQIDTGIRVTSIAESDQHVTVSNGKTVWKSRQMVVCGGLQSDRLARLAGIETQHQIVPFRGEYYRLPAARNGIVRHLIYPIPEPDLPFLGVHLTRMIDGSVTVGPNAVLGFSREGYAKFSFSMDDVSEYMGFPGFWKTMAHNLGHGIKEMRNSIFKAGYLEQCRKYAPGLQKSDLLPYEAGIRAQAVMKDGTLVHDFLFLETPRMLHVCNAPSPAATSAIPIGEMIAGKVIARAG</sequence>
<dbReference type="Proteomes" id="UP001629246">
    <property type="component" value="Unassembled WGS sequence"/>
</dbReference>
<comment type="similarity">
    <text evidence="5">Belongs to the L2HGDH family.</text>
</comment>
<keyword evidence="3" id="KW-0274">FAD</keyword>
<evidence type="ECO:0000256" key="4">
    <source>
        <dbReference type="ARBA" id="ARBA00023002"/>
    </source>
</evidence>
<dbReference type="InterPro" id="IPR006076">
    <property type="entry name" value="FAD-dep_OxRdtase"/>
</dbReference>
<dbReference type="PANTHER" id="PTHR43104">
    <property type="entry name" value="L-2-HYDROXYGLUTARATE DEHYDROGENASE, MITOCHONDRIAL"/>
    <property type="match status" value="1"/>
</dbReference>
<dbReference type="EMBL" id="JAQQFM010000008">
    <property type="protein sequence ID" value="MFL9926337.1"/>
    <property type="molecule type" value="Genomic_DNA"/>
</dbReference>
<dbReference type="RefSeq" id="WP_408159542.1">
    <property type="nucleotide sequence ID" value="NZ_JAQQFM010000008.1"/>
</dbReference>
<comment type="cofactor">
    <cofactor evidence="1">
        <name>FAD</name>
        <dbReference type="ChEBI" id="CHEBI:57692"/>
    </cofactor>
</comment>
<evidence type="ECO:0000256" key="3">
    <source>
        <dbReference type="ARBA" id="ARBA00022827"/>
    </source>
</evidence>
<evidence type="ECO:0000256" key="1">
    <source>
        <dbReference type="ARBA" id="ARBA00001974"/>
    </source>
</evidence>
<comment type="caution">
    <text evidence="7">The sequence shown here is derived from an EMBL/GenBank/DDBJ whole genome shotgun (WGS) entry which is preliminary data.</text>
</comment>
<evidence type="ECO:0000259" key="6">
    <source>
        <dbReference type="Pfam" id="PF01266"/>
    </source>
</evidence>
<name>A0ABW9AE98_9BURK</name>
<evidence type="ECO:0000313" key="7">
    <source>
        <dbReference type="EMBL" id="MFL9926337.1"/>
    </source>
</evidence>
<keyword evidence="8" id="KW-1185">Reference proteome</keyword>
<protein>
    <submittedName>
        <fullName evidence="7">L-2-hydroxyglutarate oxidase</fullName>
        <ecNumber evidence="7">1.1.3.-</ecNumber>
    </submittedName>
</protein>
<dbReference type="EC" id="1.1.3.-" evidence="7"/>